<dbReference type="GO" id="GO:0004190">
    <property type="term" value="F:aspartic-type endopeptidase activity"/>
    <property type="evidence" value="ECO:0007669"/>
    <property type="project" value="UniProtKB-KW"/>
</dbReference>
<dbReference type="Pfam" id="PF01750">
    <property type="entry name" value="HycI"/>
    <property type="match status" value="1"/>
</dbReference>
<dbReference type="RefSeq" id="WP_012631911.1">
    <property type="nucleotide sequence ID" value="NC_011891.1"/>
</dbReference>
<organism evidence="6 7">
    <name type="scientific">Anaeromyxobacter dehalogenans (strain ATCC BAA-258 / DSM 21875 / 2CP-1)</name>
    <dbReference type="NCBI Taxonomy" id="455488"/>
    <lineage>
        <taxon>Bacteria</taxon>
        <taxon>Pseudomonadati</taxon>
        <taxon>Myxococcota</taxon>
        <taxon>Myxococcia</taxon>
        <taxon>Myxococcales</taxon>
        <taxon>Cystobacterineae</taxon>
        <taxon>Anaeromyxobacteraceae</taxon>
        <taxon>Anaeromyxobacter</taxon>
    </lineage>
</organism>
<evidence type="ECO:0000256" key="4">
    <source>
        <dbReference type="ARBA" id="ARBA00022801"/>
    </source>
</evidence>
<evidence type="ECO:0000256" key="2">
    <source>
        <dbReference type="ARBA" id="ARBA00022670"/>
    </source>
</evidence>
<protein>
    <submittedName>
        <fullName evidence="6">Hydrogenase maturation protease</fullName>
    </submittedName>
</protein>
<dbReference type="Gene3D" id="3.40.50.1450">
    <property type="entry name" value="HybD-like"/>
    <property type="match status" value="1"/>
</dbReference>
<dbReference type="Proteomes" id="UP000007089">
    <property type="component" value="Chromosome"/>
</dbReference>
<reference evidence="6" key="1">
    <citation type="submission" date="2009-01" db="EMBL/GenBank/DDBJ databases">
        <title>Complete sequence of Anaeromyxobacter dehalogenans 2CP-1.</title>
        <authorList>
            <consortium name="US DOE Joint Genome Institute"/>
            <person name="Lucas S."/>
            <person name="Copeland A."/>
            <person name="Lapidus A."/>
            <person name="Glavina del Rio T."/>
            <person name="Dalin E."/>
            <person name="Tice H."/>
            <person name="Bruce D."/>
            <person name="Goodwin L."/>
            <person name="Pitluck S."/>
            <person name="Saunders E."/>
            <person name="Brettin T."/>
            <person name="Detter J.C."/>
            <person name="Han C."/>
            <person name="Larimer F."/>
            <person name="Land M."/>
            <person name="Hauser L."/>
            <person name="Kyrpides N."/>
            <person name="Ovchinnikova G."/>
            <person name="Beliaev A.S."/>
            <person name="Richardson P."/>
        </authorList>
    </citation>
    <scope>NUCLEOTIDE SEQUENCE</scope>
    <source>
        <strain evidence="6">2CP-1</strain>
    </source>
</reference>
<dbReference type="KEGG" id="acp:A2cp1_0505"/>
<dbReference type="PRINTS" id="PR00446">
    <property type="entry name" value="HYDRGNUPTAKE"/>
</dbReference>
<dbReference type="SUPFAM" id="SSF53163">
    <property type="entry name" value="HybD-like"/>
    <property type="match status" value="1"/>
</dbReference>
<dbReference type="PANTHER" id="PTHR30302:SF1">
    <property type="entry name" value="HYDROGENASE 2 MATURATION PROTEASE"/>
    <property type="match status" value="1"/>
</dbReference>
<dbReference type="InterPro" id="IPR000671">
    <property type="entry name" value="Peptidase_A31"/>
</dbReference>
<evidence type="ECO:0000256" key="3">
    <source>
        <dbReference type="ARBA" id="ARBA00022750"/>
    </source>
</evidence>
<name>B8JB51_ANAD2</name>
<keyword evidence="7" id="KW-1185">Reference proteome</keyword>
<dbReference type="HOGENOM" id="CLU_099037_0_1_7"/>
<dbReference type="GO" id="GO:0008047">
    <property type="term" value="F:enzyme activator activity"/>
    <property type="evidence" value="ECO:0007669"/>
    <property type="project" value="InterPro"/>
</dbReference>
<dbReference type="GO" id="GO:0016485">
    <property type="term" value="P:protein processing"/>
    <property type="evidence" value="ECO:0007669"/>
    <property type="project" value="TreeGrafter"/>
</dbReference>
<comment type="similarity">
    <text evidence="1">Belongs to the peptidase A31 family.</text>
</comment>
<evidence type="ECO:0000313" key="7">
    <source>
        <dbReference type="Proteomes" id="UP000007089"/>
    </source>
</evidence>
<sequence>MARIAVFGIGNVLTGDDAVGPYVVKVLEAGWELPGVEVVDAGTPGLDLTAYFAGLDAAVLVDAVKARAAPGELRTYSREDLVKRSPVLAVSPHEPGLREAVMNAEFMGVCPATVRLVGVVAERTDLGCALSPAVQAAVPAAVEQVLSELRALGVAPRPRDPPAEPDLWWEKGRAG</sequence>
<accession>B8JB51</accession>
<gene>
    <name evidence="6" type="ordered locus">A2cp1_0505</name>
</gene>
<evidence type="ECO:0000256" key="1">
    <source>
        <dbReference type="ARBA" id="ARBA00006814"/>
    </source>
</evidence>
<dbReference type="AlphaFoldDB" id="B8JB51"/>
<keyword evidence="3" id="KW-0064">Aspartyl protease</keyword>
<dbReference type="PANTHER" id="PTHR30302">
    <property type="entry name" value="HYDROGENASE 1 MATURATION PROTEASE"/>
    <property type="match status" value="1"/>
</dbReference>
<keyword evidence="2 6" id="KW-0645">Protease</keyword>
<dbReference type="EMBL" id="CP001359">
    <property type="protein sequence ID" value="ACL63862.1"/>
    <property type="molecule type" value="Genomic_DNA"/>
</dbReference>
<evidence type="ECO:0000256" key="5">
    <source>
        <dbReference type="SAM" id="MobiDB-lite"/>
    </source>
</evidence>
<feature type="compositionally biased region" description="Basic and acidic residues" evidence="5">
    <location>
        <begin position="157"/>
        <end position="175"/>
    </location>
</feature>
<dbReference type="CDD" id="cd00518">
    <property type="entry name" value="H2MP"/>
    <property type="match status" value="1"/>
</dbReference>
<feature type="region of interest" description="Disordered" evidence="5">
    <location>
        <begin position="155"/>
        <end position="175"/>
    </location>
</feature>
<proteinExistence type="inferred from homology"/>
<dbReference type="NCBIfam" id="TIGR00072">
    <property type="entry name" value="hydrog_prot"/>
    <property type="match status" value="1"/>
</dbReference>
<dbReference type="InterPro" id="IPR023430">
    <property type="entry name" value="Pept_HybD-like_dom_sf"/>
</dbReference>
<evidence type="ECO:0000313" key="6">
    <source>
        <dbReference type="EMBL" id="ACL63862.1"/>
    </source>
</evidence>
<keyword evidence="4" id="KW-0378">Hydrolase</keyword>